<dbReference type="Gene3D" id="3.30.70.270">
    <property type="match status" value="1"/>
</dbReference>
<reference evidence="1" key="1">
    <citation type="submission" date="2020-04" db="EMBL/GenBank/DDBJ databases">
        <authorList>
            <person name="Alioto T."/>
            <person name="Alioto T."/>
            <person name="Gomez Garrido J."/>
        </authorList>
    </citation>
    <scope>NUCLEOTIDE SEQUENCE</scope>
    <source>
        <strain evidence="1">A484AB</strain>
    </source>
</reference>
<dbReference type="Proteomes" id="UP001152795">
    <property type="component" value="Unassembled WGS sequence"/>
</dbReference>
<sequence>MTVPCRWDVHHPVGDLKCLALQWVVQKHLNIAHLIHILDDYLMAASSHDQCCTDLKNFLSLCEYLGVSIAPEKTVGPRTTLPFA</sequence>
<gene>
    <name evidence="1" type="ORF">PACLA_8A013709</name>
</gene>
<organism evidence="1 2">
    <name type="scientific">Paramuricea clavata</name>
    <name type="common">Red gorgonian</name>
    <name type="synonym">Violescent sea-whip</name>
    <dbReference type="NCBI Taxonomy" id="317549"/>
    <lineage>
        <taxon>Eukaryota</taxon>
        <taxon>Metazoa</taxon>
        <taxon>Cnidaria</taxon>
        <taxon>Anthozoa</taxon>
        <taxon>Octocorallia</taxon>
        <taxon>Malacalcyonacea</taxon>
        <taxon>Plexauridae</taxon>
        <taxon>Paramuricea</taxon>
    </lineage>
</organism>
<dbReference type="InterPro" id="IPR043128">
    <property type="entry name" value="Rev_trsase/Diguanyl_cyclase"/>
</dbReference>
<keyword evidence="2" id="KW-1185">Reference proteome</keyword>
<dbReference type="EMBL" id="CACRXK020020111">
    <property type="protein sequence ID" value="CAB4034436.1"/>
    <property type="molecule type" value="Genomic_DNA"/>
</dbReference>
<comment type="caution">
    <text evidence="1">The sequence shown here is derived from an EMBL/GenBank/DDBJ whole genome shotgun (WGS) entry which is preliminary data.</text>
</comment>
<evidence type="ECO:0000313" key="1">
    <source>
        <dbReference type="EMBL" id="CAB4034436.1"/>
    </source>
</evidence>
<protein>
    <submittedName>
        <fullName evidence="1">Uncharacterized protein</fullName>
    </submittedName>
</protein>
<evidence type="ECO:0000313" key="2">
    <source>
        <dbReference type="Proteomes" id="UP001152795"/>
    </source>
</evidence>
<name>A0A7D9LJ09_PARCT</name>
<feature type="non-terminal residue" evidence="1">
    <location>
        <position position="84"/>
    </location>
</feature>
<dbReference type="OrthoDB" id="5987432at2759"/>
<proteinExistence type="predicted"/>
<accession>A0A7D9LJ09</accession>
<dbReference type="AlphaFoldDB" id="A0A7D9LJ09"/>